<comment type="caution">
    <text evidence="3">The sequence shown here is derived from an EMBL/GenBank/DDBJ whole genome shotgun (WGS) entry which is preliminary data.</text>
</comment>
<evidence type="ECO:0000256" key="1">
    <source>
        <dbReference type="SAM" id="MobiDB-lite"/>
    </source>
</evidence>
<protein>
    <recommendedName>
        <fullName evidence="2">DUF3669 domain-containing protein</fullName>
    </recommendedName>
</protein>
<feature type="region of interest" description="Disordered" evidence="1">
    <location>
        <begin position="328"/>
        <end position="368"/>
    </location>
</feature>
<feature type="domain" description="DUF3669" evidence="2">
    <location>
        <begin position="378"/>
        <end position="445"/>
    </location>
</feature>
<dbReference type="Pfam" id="PF12417">
    <property type="entry name" value="DUF3669"/>
    <property type="match status" value="1"/>
</dbReference>
<dbReference type="InterPro" id="IPR022137">
    <property type="entry name" value="Znf_prot_DUF3669"/>
</dbReference>
<evidence type="ECO:0000313" key="3">
    <source>
        <dbReference type="EMBL" id="KAH7320853.1"/>
    </source>
</evidence>
<proteinExistence type="predicted"/>
<dbReference type="PANTHER" id="PTHR40780">
    <property type="entry name" value="DUF3669 DOMAIN-CONTAINING PROTEIN"/>
    <property type="match status" value="1"/>
</dbReference>
<dbReference type="PANTHER" id="PTHR40780:SF2">
    <property type="entry name" value="DUF3669 DOMAIN-CONTAINING PROTEIN"/>
    <property type="match status" value="1"/>
</dbReference>
<dbReference type="OrthoDB" id="2993351at2759"/>
<sequence length="504" mass="57865">MSHRRRDARTDETTLSQGLQRNVDLESIAGFAEFTGLPIDKIIQDAKSQAMEKYEDEQMLKRSLQNVKSPLDILRRTISVRSVLSTNSSFAERMEALRDADPATLKLAEIGRGSFGTVFEIPGTVWCLKKTLTIPQPLIKEYNVGREVHKKFDNARLDIFESMEFPGFLLPKVPRYLCLYGTEDLQDPKEWFRKFGYLFPPENGGQKPGPLLCMERILPLPKVIRQALIQHYFDPDEQAEALLNPDNKSCLCRVYLGSVASEADPDKLKRARQTLKNFPLYLDQLIELDMDPLLIAHDMAMGLAVAHWSARINMLDVEFVIGSRATTESMDSRPPEVMEAGAAGSSRQTKSKGGKQQPSQAQPVQEKRRTFRNRAIQLWMIDFNKVDKVDIDLVNYEESIQNLVYQTRSTDGPYYPRVLARTAFEWNLWMEFAETYIKTSKVLIKELIPRANEFFAFRSEEEKKLLFARPSKIMNAWMDAEAGEYNVKIKEFLAKAKKDGWRMP</sequence>
<reference evidence="3" key="1">
    <citation type="journal article" date="2021" name="Nat. Commun.">
        <title>Genetic determinants of endophytism in the Arabidopsis root mycobiome.</title>
        <authorList>
            <person name="Mesny F."/>
            <person name="Miyauchi S."/>
            <person name="Thiergart T."/>
            <person name="Pickel B."/>
            <person name="Atanasova L."/>
            <person name="Karlsson M."/>
            <person name="Huettel B."/>
            <person name="Barry K.W."/>
            <person name="Haridas S."/>
            <person name="Chen C."/>
            <person name="Bauer D."/>
            <person name="Andreopoulos W."/>
            <person name="Pangilinan J."/>
            <person name="LaButti K."/>
            <person name="Riley R."/>
            <person name="Lipzen A."/>
            <person name="Clum A."/>
            <person name="Drula E."/>
            <person name="Henrissat B."/>
            <person name="Kohler A."/>
            <person name="Grigoriev I.V."/>
            <person name="Martin F.M."/>
            <person name="Hacquard S."/>
        </authorList>
    </citation>
    <scope>NUCLEOTIDE SEQUENCE</scope>
    <source>
        <strain evidence="3">MPI-CAGE-CH-0235</strain>
    </source>
</reference>
<organism evidence="3 4">
    <name type="scientific">Stachybotrys elegans</name>
    <dbReference type="NCBI Taxonomy" id="80388"/>
    <lineage>
        <taxon>Eukaryota</taxon>
        <taxon>Fungi</taxon>
        <taxon>Dikarya</taxon>
        <taxon>Ascomycota</taxon>
        <taxon>Pezizomycotina</taxon>
        <taxon>Sordariomycetes</taxon>
        <taxon>Hypocreomycetidae</taxon>
        <taxon>Hypocreales</taxon>
        <taxon>Stachybotryaceae</taxon>
        <taxon>Stachybotrys</taxon>
    </lineage>
</organism>
<evidence type="ECO:0000259" key="2">
    <source>
        <dbReference type="Pfam" id="PF12417"/>
    </source>
</evidence>
<dbReference type="AlphaFoldDB" id="A0A8K0SUA4"/>
<dbReference type="EMBL" id="JAGPNK010000005">
    <property type="protein sequence ID" value="KAH7320853.1"/>
    <property type="molecule type" value="Genomic_DNA"/>
</dbReference>
<accession>A0A8K0SUA4</accession>
<gene>
    <name evidence="3" type="ORF">B0I35DRAFT_501048</name>
</gene>
<keyword evidence="4" id="KW-1185">Reference proteome</keyword>
<name>A0A8K0SUA4_9HYPO</name>
<evidence type="ECO:0000313" key="4">
    <source>
        <dbReference type="Proteomes" id="UP000813444"/>
    </source>
</evidence>
<dbReference type="Proteomes" id="UP000813444">
    <property type="component" value="Unassembled WGS sequence"/>
</dbReference>
<feature type="compositionally biased region" description="Polar residues" evidence="1">
    <location>
        <begin position="354"/>
        <end position="363"/>
    </location>
</feature>